<protein>
    <submittedName>
        <fullName evidence="2">Uncharacterized protein</fullName>
    </submittedName>
</protein>
<dbReference type="Proteomes" id="UP001303373">
    <property type="component" value="Chromosome 13"/>
</dbReference>
<gene>
    <name evidence="2" type="ORF">R9X50_00745200</name>
</gene>
<feature type="region of interest" description="Disordered" evidence="1">
    <location>
        <begin position="1"/>
        <end position="35"/>
    </location>
</feature>
<keyword evidence="3" id="KW-1185">Reference proteome</keyword>
<sequence>MPRPLPWLMETNDKKATSSRPHPSPKKRRRSSSLEDLVDEDLNAISAAVPLHHRNLRPPRTPSTSPPPAPPDVEFMKDGTEHDDGWIMVEDEFYATAQLFTKHIHHAEYVRLKKLAKGRGSGTLQNISRPTDGRTTQSFEQKLRREVSDKDKLVAVTLKRVAAQEDEGESDDDMLMDPQLTGLMAKSQRANDDLSALVKTKANTRAAAGFSQSPRKAGRETARSHFNRLAESRPLIKKDCAGEKEAEESEDTDSEDLDAIPSKVLKVQIKNKSSPMLQRIKSSVTESLDRHGATSSNHDNKTLRVRGDDGPSYRSTQISPTINKESHDRSPPSMDAPHHKRRSTFVSSSPIFDHAGESSMRRSTTAISSYLARKKAAREVKEQKGKQTAKELDDIPVWLD</sequence>
<dbReference type="AlphaFoldDB" id="A0AAQ3RCR9"/>
<feature type="compositionally biased region" description="Basic and acidic residues" evidence="1">
    <location>
        <begin position="287"/>
        <end position="311"/>
    </location>
</feature>
<name>A0AAQ3RCR9_9PEZI</name>
<reference evidence="2 3" key="1">
    <citation type="submission" date="2023-11" db="EMBL/GenBank/DDBJ databases">
        <title>An acidophilic fungus is an integral part of prey digestion in a carnivorous sundew plant.</title>
        <authorList>
            <person name="Tsai I.J."/>
        </authorList>
    </citation>
    <scope>NUCLEOTIDE SEQUENCE [LARGE SCALE GENOMIC DNA]</scope>
    <source>
        <strain evidence="2">169a</strain>
    </source>
</reference>
<feature type="compositionally biased region" description="Acidic residues" evidence="1">
    <location>
        <begin position="245"/>
        <end position="258"/>
    </location>
</feature>
<evidence type="ECO:0000256" key="1">
    <source>
        <dbReference type="SAM" id="MobiDB-lite"/>
    </source>
</evidence>
<feature type="compositionally biased region" description="Pro residues" evidence="1">
    <location>
        <begin position="59"/>
        <end position="71"/>
    </location>
</feature>
<feature type="region of interest" description="Disordered" evidence="1">
    <location>
        <begin position="121"/>
        <end position="142"/>
    </location>
</feature>
<feature type="compositionally biased region" description="Polar residues" evidence="1">
    <location>
        <begin position="122"/>
        <end position="140"/>
    </location>
</feature>
<evidence type="ECO:0000313" key="2">
    <source>
        <dbReference type="EMBL" id="WPH04560.1"/>
    </source>
</evidence>
<evidence type="ECO:0000313" key="3">
    <source>
        <dbReference type="Proteomes" id="UP001303373"/>
    </source>
</evidence>
<feature type="compositionally biased region" description="Basic and acidic residues" evidence="1">
    <location>
        <begin position="217"/>
        <end position="244"/>
    </location>
</feature>
<dbReference type="EMBL" id="CP138592">
    <property type="protein sequence ID" value="WPH04560.1"/>
    <property type="molecule type" value="Genomic_DNA"/>
</dbReference>
<feature type="region of interest" description="Disordered" evidence="1">
    <location>
        <begin position="49"/>
        <end position="79"/>
    </location>
</feature>
<feature type="compositionally biased region" description="Basic and acidic residues" evidence="1">
    <location>
        <begin position="379"/>
        <end position="393"/>
    </location>
</feature>
<feature type="compositionally biased region" description="Polar residues" evidence="1">
    <location>
        <begin position="313"/>
        <end position="323"/>
    </location>
</feature>
<accession>A0AAQ3RCR9</accession>
<feature type="compositionally biased region" description="Polar residues" evidence="1">
    <location>
        <begin position="270"/>
        <end position="286"/>
    </location>
</feature>
<proteinExistence type="predicted"/>
<organism evidence="2 3">
    <name type="scientific">Acrodontium crateriforme</name>
    <dbReference type="NCBI Taxonomy" id="150365"/>
    <lineage>
        <taxon>Eukaryota</taxon>
        <taxon>Fungi</taxon>
        <taxon>Dikarya</taxon>
        <taxon>Ascomycota</taxon>
        <taxon>Pezizomycotina</taxon>
        <taxon>Dothideomycetes</taxon>
        <taxon>Dothideomycetidae</taxon>
        <taxon>Mycosphaerellales</taxon>
        <taxon>Teratosphaeriaceae</taxon>
        <taxon>Acrodontium</taxon>
    </lineage>
</organism>
<feature type="region of interest" description="Disordered" evidence="1">
    <location>
        <begin position="203"/>
        <end position="366"/>
    </location>
</feature>
<feature type="region of interest" description="Disordered" evidence="1">
    <location>
        <begin position="379"/>
        <end position="400"/>
    </location>
</feature>